<protein>
    <submittedName>
        <fullName evidence="1">Nucleotidyltransferase family protein</fullName>
    </submittedName>
</protein>
<dbReference type="InterPro" id="IPR039498">
    <property type="entry name" value="NTP_transf_5"/>
</dbReference>
<reference evidence="1" key="1">
    <citation type="journal article" date="2021" name="Environ. Microbiol.">
        <title>Genomic characterization of three novel Desulfobacterota classes expand the metabolic and phylogenetic diversity of the phylum.</title>
        <authorList>
            <person name="Murphy C.L."/>
            <person name="Biggerstaff J."/>
            <person name="Eichhorn A."/>
            <person name="Ewing E."/>
            <person name="Shahan R."/>
            <person name="Soriano D."/>
            <person name="Stewart S."/>
            <person name="VanMol K."/>
            <person name="Walker R."/>
            <person name="Walters P."/>
            <person name="Elshahed M.S."/>
            <person name="Youssef N.H."/>
        </authorList>
    </citation>
    <scope>NUCLEOTIDE SEQUENCE</scope>
    <source>
        <strain evidence="1">Zod_Metabat.24</strain>
    </source>
</reference>
<gene>
    <name evidence="1" type="ORF">JW984_08270</name>
</gene>
<comment type="caution">
    <text evidence="1">The sequence shown here is derived from an EMBL/GenBank/DDBJ whole genome shotgun (WGS) entry which is preliminary data.</text>
</comment>
<organism evidence="1 2">
    <name type="scientific">Candidatus Zymogenus saltonus</name>
    <dbReference type="NCBI Taxonomy" id="2844893"/>
    <lineage>
        <taxon>Bacteria</taxon>
        <taxon>Deltaproteobacteria</taxon>
        <taxon>Candidatus Zymogenia</taxon>
        <taxon>Candidatus Zymogeniales</taxon>
        <taxon>Candidatus Zymogenaceae</taxon>
        <taxon>Candidatus Zymogenus</taxon>
    </lineage>
</organism>
<sequence length="382" mass="43044">MARFLSAAEIIRLALISRWAGKGISASLPQIDRLPGNLIPFAVDKGSLGILITALTDWGLLPLLADAEIKRARTTLARTELLNMAMRRELEAIFKMFNDGGVRAVLIKGHDLINRYYKDFRIRPSTDADILIHQKDFGAAAEIFKGAGYEPFSAEPEGEIPAHWSKGSLYIDLHTKIIDEGRIRSREYLPTLSTDEIFASAEKIKIGDADYLSTNPYHTIIISSHHALKHSYLMNYWFMDVGRVIESLGEGFSLGLLFDNAGSNKLIKIVGRMLWILTERFGFPLNSDEVSGFKPGPIERRLVSAAIGSRRSLQFGDILLGLNIDNSRQKLYYYRELLFPEWRVLLREGGSGAEHGKSGKIYFSRTIHLLKSLFGIIFRRKE</sequence>
<proteinExistence type="predicted"/>
<accession>A0A9D8KDN8</accession>
<dbReference type="Proteomes" id="UP000809273">
    <property type="component" value="Unassembled WGS sequence"/>
</dbReference>
<dbReference type="Pfam" id="PF14907">
    <property type="entry name" value="NTP_transf_5"/>
    <property type="match status" value="1"/>
</dbReference>
<dbReference type="EMBL" id="JAFGIX010000040">
    <property type="protein sequence ID" value="MBN1573175.1"/>
    <property type="molecule type" value="Genomic_DNA"/>
</dbReference>
<dbReference type="Gene3D" id="3.30.460.40">
    <property type="match status" value="1"/>
</dbReference>
<evidence type="ECO:0000313" key="1">
    <source>
        <dbReference type="EMBL" id="MBN1573175.1"/>
    </source>
</evidence>
<name>A0A9D8KDN8_9DELT</name>
<dbReference type="AlphaFoldDB" id="A0A9D8KDN8"/>
<reference evidence="1" key="2">
    <citation type="submission" date="2021-01" db="EMBL/GenBank/DDBJ databases">
        <authorList>
            <person name="Hahn C.R."/>
            <person name="Youssef N.H."/>
            <person name="Elshahed M."/>
        </authorList>
    </citation>
    <scope>NUCLEOTIDE SEQUENCE</scope>
    <source>
        <strain evidence="1">Zod_Metabat.24</strain>
    </source>
</reference>
<evidence type="ECO:0000313" key="2">
    <source>
        <dbReference type="Proteomes" id="UP000809273"/>
    </source>
</evidence>